<protein>
    <submittedName>
        <fullName evidence="2">Uncharacterized protein</fullName>
    </submittedName>
</protein>
<reference evidence="2 3" key="1">
    <citation type="journal article" date="2023" name="Plants (Basel)">
        <title>Bridging the Gap: Combining Genomics and Transcriptomics Approaches to Understand Stylosanthes scabra, an Orphan Legume from the Brazilian Caatinga.</title>
        <authorList>
            <person name="Ferreira-Neto J.R.C."/>
            <person name="da Silva M.D."/>
            <person name="Binneck E."/>
            <person name="de Melo N.F."/>
            <person name="da Silva R.H."/>
            <person name="de Melo A.L.T.M."/>
            <person name="Pandolfi V."/>
            <person name="Bustamante F.O."/>
            <person name="Brasileiro-Vidal A.C."/>
            <person name="Benko-Iseppon A.M."/>
        </authorList>
    </citation>
    <scope>NUCLEOTIDE SEQUENCE [LARGE SCALE GENOMIC DNA]</scope>
    <source>
        <tissue evidence="2">Leaves</tissue>
    </source>
</reference>
<evidence type="ECO:0000313" key="3">
    <source>
        <dbReference type="Proteomes" id="UP001341840"/>
    </source>
</evidence>
<proteinExistence type="predicted"/>
<dbReference type="EMBL" id="JASCZI010000647">
    <property type="protein sequence ID" value="MED6112823.1"/>
    <property type="molecule type" value="Genomic_DNA"/>
</dbReference>
<feature type="compositionally biased region" description="Polar residues" evidence="1">
    <location>
        <begin position="114"/>
        <end position="125"/>
    </location>
</feature>
<evidence type="ECO:0000256" key="1">
    <source>
        <dbReference type="SAM" id="MobiDB-lite"/>
    </source>
</evidence>
<keyword evidence="3" id="KW-1185">Reference proteome</keyword>
<name>A0ABU6QLW2_9FABA</name>
<feature type="region of interest" description="Disordered" evidence="1">
    <location>
        <begin position="114"/>
        <end position="133"/>
    </location>
</feature>
<accession>A0ABU6QLW2</accession>
<dbReference type="Proteomes" id="UP001341840">
    <property type="component" value="Unassembled WGS sequence"/>
</dbReference>
<comment type="caution">
    <text evidence="2">The sequence shown here is derived from an EMBL/GenBank/DDBJ whole genome shotgun (WGS) entry which is preliminary data.</text>
</comment>
<organism evidence="2 3">
    <name type="scientific">Stylosanthes scabra</name>
    <dbReference type="NCBI Taxonomy" id="79078"/>
    <lineage>
        <taxon>Eukaryota</taxon>
        <taxon>Viridiplantae</taxon>
        <taxon>Streptophyta</taxon>
        <taxon>Embryophyta</taxon>
        <taxon>Tracheophyta</taxon>
        <taxon>Spermatophyta</taxon>
        <taxon>Magnoliopsida</taxon>
        <taxon>eudicotyledons</taxon>
        <taxon>Gunneridae</taxon>
        <taxon>Pentapetalae</taxon>
        <taxon>rosids</taxon>
        <taxon>fabids</taxon>
        <taxon>Fabales</taxon>
        <taxon>Fabaceae</taxon>
        <taxon>Papilionoideae</taxon>
        <taxon>50 kb inversion clade</taxon>
        <taxon>dalbergioids sensu lato</taxon>
        <taxon>Dalbergieae</taxon>
        <taxon>Pterocarpus clade</taxon>
        <taxon>Stylosanthes</taxon>
    </lineage>
</organism>
<sequence length="228" mass="26224">MGLTPTFNKHQGLEPSPMGYYTHSSNDGYFSCEESLPIYQCDYTDPPHQPLREEMLETLIRGRLELRKSQRSMDEQLLAITNLATQIMQHFNPPQESHLRDSLDVVALRSGTKLQGPTMPYSTNPLFPENTKIPNEVKTTKEPLVTQEEAVASKRGTASKESPHFRYPIAVNKKWKAKTKDKRIVELLRKVEVPKYAKFLKEIYTHKIKIEELEVVQEEKTLSSMHGL</sequence>
<evidence type="ECO:0000313" key="2">
    <source>
        <dbReference type="EMBL" id="MED6112823.1"/>
    </source>
</evidence>
<gene>
    <name evidence="2" type="ORF">PIB30_065202</name>
</gene>